<dbReference type="InterPro" id="IPR039426">
    <property type="entry name" value="TonB-dep_rcpt-like"/>
</dbReference>
<protein>
    <recommendedName>
        <fullName evidence="17">TonB-dependent receptor</fullName>
    </recommendedName>
</protein>
<reference evidence="16" key="1">
    <citation type="journal article" date="2019" name="Int. J. Syst. Evol. Microbiol.">
        <title>The Global Catalogue of Microorganisms (GCM) 10K type strain sequencing project: providing services to taxonomists for standard genome sequencing and annotation.</title>
        <authorList>
            <consortium name="The Broad Institute Genomics Platform"/>
            <consortium name="The Broad Institute Genome Sequencing Center for Infectious Disease"/>
            <person name="Wu L."/>
            <person name="Ma J."/>
        </authorList>
    </citation>
    <scope>NUCLEOTIDE SEQUENCE [LARGE SCALE GENOMIC DNA]</scope>
    <source>
        <strain evidence="16">JCM 17304</strain>
    </source>
</reference>
<keyword evidence="8 12" id="KW-0798">TonB box</keyword>
<keyword evidence="3 11" id="KW-1134">Transmembrane beta strand</keyword>
<evidence type="ECO:0000259" key="14">
    <source>
        <dbReference type="Pfam" id="PF07715"/>
    </source>
</evidence>
<evidence type="ECO:0000256" key="7">
    <source>
        <dbReference type="ARBA" id="ARBA00023065"/>
    </source>
</evidence>
<accession>A0ABP7WXU3</accession>
<feature type="domain" description="TonB-dependent receptor-like beta-barrel" evidence="13">
    <location>
        <begin position="356"/>
        <end position="800"/>
    </location>
</feature>
<gene>
    <name evidence="15" type="ORF">GCM10022414_25420</name>
</gene>
<keyword evidence="16" id="KW-1185">Reference proteome</keyword>
<dbReference type="InterPro" id="IPR000531">
    <property type="entry name" value="Beta-barrel_TonB"/>
</dbReference>
<keyword evidence="7" id="KW-0406">Ion transport</keyword>
<evidence type="ECO:0000256" key="1">
    <source>
        <dbReference type="ARBA" id="ARBA00004571"/>
    </source>
</evidence>
<dbReference type="EMBL" id="BAABDM010000004">
    <property type="protein sequence ID" value="GAA4099152.1"/>
    <property type="molecule type" value="Genomic_DNA"/>
</dbReference>
<keyword evidence="10 11" id="KW-0998">Cell outer membrane</keyword>
<evidence type="ECO:0000256" key="3">
    <source>
        <dbReference type="ARBA" id="ARBA00022452"/>
    </source>
</evidence>
<dbReference type="SUPFAM" id="SSF56935">
    <property type="entry name" value="Porins"/>
    <property type="match status" value="1"/>
</dbReference>
<sequence length="837" mass="92155">MLTAIKHLGCGLGKQDVCYQPYGRRLPLLGIGLVTMFISTTSYAADKARLEEVLVSAGKKIESLQDTPISLTVFSEDRLEVEGISGLADIASKVPGLTIEPFPINGGTPRVYIRGIGLGDVQVTQDSPVALYLDGVYIARSSGAAMDVAELARMEILRGPQGTLYGRNTTGGAINLLTRRPHTENLEFKQTLGLGNRNLFRSKSSINIPLSDSFAIKFAYFAELRDGFIENTGPGGDFGDSEVQGARFDLAWHISDELRLDYSYDRSDMESYNYMFQAINPPSEDGNKGQAEAIKRSAQARSKFGQHRFSSMATTAPLEASSSEIEGHSLVFHATTAVGEFKYIGAYRELFDSAYTDLGGGLGSADYRLDTNYFDGSAADSAAGGPTPLVKPTISQHQQSHELQFSGELKGAGLEYVVGGYYFEEKAVEDNSPMHLQLYSLVDGSEDVYIANFVSQKYDVENQATALFGQLRWTPSILNNALHFTLGARHSRDHRYALKNQRDEVYFEYSPDIGNPQVFSLTALAENALLGPLIIPLLNEGGLPGDRRFNNVSGRRRFKDDSFSAIVEYELSETVNLYAKAVEAYKSGGFNTRDPQMDGDEGAASDGIDYGVGFADGFGEEKAFTTELGMKSEWLDRRLRLNANVFQTDFDNMQMNFLLNGTVADTKVLNAGTASMQGFEFDLSVLLGDKIAASMEYAYLDAEITEVRDSQGNDVSYRYAFSAAPENSYTASLDWHVWQGAKANLHLNVNTNFMDTRLGGGDVQNALTIMRSYQLWNARLSLTELEFASGEVSVALWGKNILDKEYEIYAIDNLPHADRAVVWGEPRSIGMELSYHY</sequence>
<evidence type="ECO:0008006" key="17">
    <source>
        <dbReference type="Google" id="ProtNLM"/>
    </source>
</evidence>
<evidence type="ECO:0000256" key="12">
    <source>
        <dbReference type="RuleBase" id="RU003357"/>
    </source>
</evidence>
<dbReference type="Pfam" id="PF00593">
    <property type="entry name" value="TonB_dep_Rec_b-barrel"/>
    <property type="match status" value="1"/>
</dbReference>
<keyword evidence="2 11" id="KW-0813">Transport</keyword>
<dbReference type="InterPro" id="IPR036942">
    <property type="entry name" value="Beta-barrel_TonB_sf"/>
</dbReference>
<name>A0ABP7WXU3_9GAMM</name>
<evidence type="ECO:0000256" key="5">
    <source>
        <dbReference type="ARBA" id="ARBA00022692"/>
    </source>
</evidence>
<evidence type="ECO:0000313" key="16">
    <source>
        <dbReference type="Proteomes" id="UP001500392"/>
    </source>
</evidence>
<dbReference type="Proteomes" id="UP001500392">
    <property type="component" value="Unassembled WGS sequence"/>
</dbReference>
<dbReference type="RefSeq" id="WP_344936578.1">
    <property type="nucleotide sequence ID" value="NZ_BAABDM010000004.1"/>
</dbReference>
<keyword evidence="9 11" id="KW-0472">Membrane</keyword>
<proteinExistence type="inferred from homology"/>
<evidence type="ECO:0000256" key="4">
    <source>
        <dbReference type="ARBA" id="ARBA00022496"/>
    </source>
</evidence>
<dbReference type="PANTHER" id="PTHR32552:SF81">
    <property type="entry name" value="TONB-DEPENDENT OUTER MEMBRANE RECEPTOR"/>
    <property type="match status" value="1"/>
</dbReference>
<evidence type="ECO:0000259" key="13">
    <source>
        <dbReference type="Pfam" id="PF00593"/>
    </source>
</evidence>
<dbReference type="PROSITE" id="PS52016">
    <property type="entry name" value="TONB_DEPENDENT_REC_3"/>
    <property type="match status" value="1"/>
</dbReference>
<keyword evidence="4" id="KW-0410">Iron transport</keyword>
<comment type="similarity">
    <text evidence="11 12">Belongs to the TonB-dependent receptor family.</text>
</comment>
<evidence type="ECO:0000256" key="2">
    <source>
        <dbReference type="ARBA" id="ARBA00022448"/>
    </source>
</evidence>
<evidence type="ECO:0000256" key="10">
    <source>
        <dbReference type="ARBA" id="ARBA00023237"/>
    </source>
</evidence>
<dbReference type="Gene3D" id="2.40.170.20">
    <property type="entry name" value="TonB-dependent receptor, beta-barrel domain"/>
    <property type="match status" value="1"/>
</dbReference>
<feature type="domain" description="TonB-dependent receptor plug" evidence="14">
    <location>
        <begin position="64"/>
        <end position="173"/>
    </location>
</feature>
<dbReference type="InterPro" id="IPR012910">
    <property type="entry name" value="Plug_dom"/>
</dbReference>
<comment type="caution">
    <text evidence="15">The sequence shown here is derived from an EMBL/GenBank/DDBJ whole genome shotgun (WGS) entry which is preliminary data.</text>
</comment>
<evidence type="ECO:0000256" key="11">
    <source>
        <dbReference type="PROSITE-ProRule" id="PRU01360"/>
    </source>
</evidence>
<dbReference type="Pfam" id="PF07715">
    <property type="entry name" value="Plug"/>
    <property type="match status" value="1"/>
</dbReference>
<keyword evidence="6" id="KW-0408">Iron</keyword>
<evidence type="ECO:0000313" key="15">
    <source>
        <dbReference type="EMBL" id="GAA4099152.1"/>
    </source>
</evidence>
<comment type="subcellular location">
    <subcellularLocation>
        <location evidence="1 11">Cell outer membrane</location>
        <topology evidence="1 11">Multi-pass membrane protein</topology>
    </subcellularLocation>
</comment>
<evidence type="ECO:0000256" key="6">
    <source>
        <dbReference type="ARBA" id="ARBA00023004"/>
    </source>
</evidence>
<dbReference type="PANTHER" id="PTHR32552">
    <property type="entry name" value="FERRICHROME IRON RECEPTOR-RELATED"/>
    <property type="match status" value="1"/>
</dbReference>
<organism evidence="15 16">
    <name type="scientific">Zhongshania borealis</name>
    <dbReference type="NCBI Taxonomy" id="889488"/>
    <lineage>
        <taxon>Bacteria</taxon>
        <taxon>Pseudomonadati</taxon>
        <taxon>Pseudomonadota</taxon>
        <taxon>Gammaproteobacteria</taxon>
        <taxon>Cellvibrionales</taxon>
        <taxon>Spongiibacteraceae</taxon>
        <taxon>Zhongshania</taxon>
    </lineage>
</organism>
<keyword evidence="5 11" id="KW-0812">Transmembrane</keyword>
<evidence type="ECO:0000256" key="8">
    <source>
        <dbReference type="ARBA" id="ARBA00023077"/>
    </source>
</evidence>
<evidence type="ECO:0000256" key="9">
    <source>
        <dbReference type="ARBA" id="ARBA00023136"/>
    </source>
</evidence>